<protein>
    <submittedName>
        <fullName evidence="2">Uncharacterized protein</fullName>
    </submittedName>
</protein>
<sequence>MKQTLLLASFAVLSLLGGTAFASTDFASPYCETGCRLIDNLGSRGDVIYSGEVVRNYRVCHADGYTLSVTVNGTSYDVPSGNYKNRNCIDVSGRLIVVTGSGAAFVGPIGQ</sequence>
<name>A0A5E4ZYR5_9BURK</name>
<keyword evidence="1" id="KW-0732">Signal</keyword>
<dbReference type="AlphaFoldDB" id="A0A5E4ZYR5"/>
<evidence type="ECO:0000313" key="2">
    <source>
        <dbReference type="EMBL" id="VVE66529.1"/>
    </source>
</evidence>
<accession>A0A5E4ZYR5</accession>
<dbReference type="EMBL" id="CABPSQ010000003">
    <property type="protein sequence ID" value="VVE66529.1"/>
    <property type="molecule type" value="Genomic_DNA"/>
</dbReference>
<keyword evidence="3" id="KW-1185">Reference proteome</keyword>
<evidence type="ECO:0000313" key="3">
    <source>
        <dbReference type="Proteomes" id="UP000414136"/>
    </source>
</evidence>
<reference evidence="2 3" key="1">
    <citation type="submission" date="2019-08" db="EMBL/GenBank/DDBJ databases">
        <authorList>
            <person name="Peeters C."/>
        </authorList>
    </citation>
    <scope>NUCLEOTIDE SEQUENCE [LARGE SCALE GENOMIC DNA]</scope>
    <source>
        <strain evidence="2 3">LMG 31118</strain>
    </source>
</reference>
<proteinExistence type="predicted"/>
<gene>
    <name evidence="2" type="ORF">PCA31118_02257</name>
</gene>
<feature type="chain" id="PRO_5022751943" evidence="1">
    <location>
        <begin position="23"/>
        <end position="111"/>
    </location>
</feature>
<evidence type="ECO:0000256" key="1">
    <source>
        <dbReference type="SAM" id="SignalP"/>
    </source>
</evidence>
<feature type="signal peptide" evidence="1">
    <location>
        <begin position="1"/>
        <end position="22"/>
    </location>
</feature>
<organism evidence="2 3">
    <name type="scientific">Pandoraea captiosa</name>
    <dbReference type="NCBI Taxonomy" id="2508302"/>
    <lineage>
        <taxon>Bacteria</taxon>
        <taxon>Pseudomonadati</taxon>
        <taxon>Pseudomonadota</taxon>
        <taxon>Betaproteobacteria</taxon>
        <taxon>Burkholderiales</taxon>
        <taxon>Burkholderiaceae</taxon>
        <taxon>Pandoraea</taxon>
    </lineage>
</organism>
<dbReference type="Proteomes" id="UP000414136">
    <property type="component" value="Unassembled WGS sequence"/>
</dbReference>